<evidence type="ECO:0000313" key="1">
    <source>
        <dbReference type="EMBL" id="QDZ10663.1"/>
    </source>
</evidence>
<reference evidence="1 2" key="1">
    <citation type="submission" date="2019-07" db="EMBL/GenBank/DDBJ databases">
        <title>Full genome sequence of Devosia sp. Gsoil 520.</title>
        <authorList>
            <person name="Im W.-T."/>
        </authorList>
    </citation>
    <scope>NUCLEOTIDE SEQUENCE [LARGE SCALE GENOMIC DNA]</scope>
    <source>
        <strain evidence="1 2">Gsoil 520</strain>
    </source>
</reference>
<name>A0A5B8LR87_9HYPH</name>
<dbReference type="AlphaFoldDB" id="A0A5B8LR87"/>
<sequence>MRRLPTSLPCRDRCWHRWNNEGSFHRDELPDLKAHLILANPVNISDWVYGPLLSAEAVSRDRKSDRQALGVPTAGHLTT</sequence>
<gene>
    <name evidence="1" type="ORF">FPZ08_07785</name>
</gene>
<dbReference type="EMBL" id="CP042304">
    <property type="protein sequence ID" value="QDZ10663.1"/>
    <property type="molecule type" value="Genomic_DNA"/>
</dbReference>
<protein>
    <submittedName>
        <fullName evidence="1">Uncharacterized protein</fullName>
    </submittedName>
</protein>
<organism evidence="1 2">
    <name type="scientific">Devosia ginsengisoli</name>
    <dbReference type="NCBI Taxonomy" id="400770"/>
    <lineage>
        <taxon>Bacteria</taxon>
        <taxon>Pseudomonadati</taxon>
        <taxon>Pseudomonadota</taxon>
        <taxon>Alphaproteobacteria</taxon>
        <taxon>Hyphomicrobiales</taxon>
        <taxon>Devosiaceae</taxon>
        <taxon>Devosia</taxon>
    </lineage>
</organism>
<keyword evidence="2" id="KW-1185">Reference proteome</keyword>
<dbReference type="KEGG" id="dea:FPZ08_07785"/>
<evidence type="ECO:0000313" key="2">
    <source>
        <dbReference type="Proteomes" id="UP000315364"/>
    </source>
</evidence>
<proteinExistence type="predicted"/>
<dbReference type="Proteomes" id="UP000315364">
    <property type="component" value="Chromosome"/>
</dbReference>
<dbReference type="OrthoDB" id="9806213at2"/>
<accession>A0A5B8LR87</accession>